<dbReference type="EMBL" id="MFGW01000132">
    <property type="protein sequence ID" value="OGF64713.1"/>
    <property type="molecule type" value="Genomic_DNA"/>
</dbReference>
<evidence type="ECO:0000313" key="1">
    <source>
        <dbReference type="EMBL" id="OGF64713.1"/>
    </source>
</evidence>
<name>A0A1F5VMU6_9BACT</name>
<accession>A0A1F5VMU6</accession>
<dbReference type="Proteomes" id="UP000178943">
    <property type="component" value="Unassembled WGS sequence"/>
</dbReference>
<comment type="caution">
    <text evidence="1">The sequence shown here is derived from an EMBL/GenBank/DDBJ whole genome shotgun (WGS) entry which is preliminary data.</text>
</comment>
<dbReference type="AlphaFoldDB" id="A0A1F5VMU6"/>
<organism evidence="1 2">
    <name type="scientific">Candidatus Fischerbacteria bacterium RBG_13_37_8</name>
    <dbReference type="NCBI Taxonomy" id="1817863"/>
    <lineage>
        <taxon>Bacteria</taxon>
        <taxon>Candidatus Fischeribacteriota</taxon>
    </lineage>
</organism>
<reference evidence="1 2" key="1">
    <citation type="journal article" date="2016" name="Nat. Commun.">
        <title>Thousands of microbial genomes shed light on interconnected biogeochemical processes in an aquifer system.</title>
        <authorList>
            <person name="Anantharaman K."/>
            <person name="Brown C.T."/>
            <person name="Hug L.A."/>
            <person name="Sharon I."/>
            <person name="Castelle C.J."/>
            <person name="Probst A.J."/>
            <person name="Thomas B.C."/>
            <person name="Singh A."/>
            <person name="Wilkins M.J."/>
            <person name="Karaoz U."/>
            <person name="Brodie E.L."/>
            <person name="Williams K.H."/>
            <person name="Hubbard S.S."/>
            <person name="Banfield J.F."/>
        </authorList>
    </citation>
    <scope>NUCLEOTIDE SEQUENCE [LARGE SCALE GENOMIC DNA]</scope>
</reference>
<sequence>MTDKRRKKDIEQPKKDIEKRKRELLEAYKKKLDKIFDSATYDLTFDQREKLIDAEFDGDRCKVLEEHIESDPESVGNKEPDETSVCVCGRCATLCRDEEGDPKIVERMIKTKRGVVKIKKWGYYCSHCRKVFFPSGEKAGAIRRKL</sequence>
<gene>
    <name evidence="1" type="ORF">A2Y62_14770</name>
</gene>
<evidence type="ECO:0000313" key="2">
    <source>
        <dbReference type="Proteomes" id="UP000178943"/>
    </source>
</evidence>
<proteinExistence type="predicted"/>
<protein>
    <submittedName>
        <fullName evidence="1">Uncharacterized protein</fullName>
    </submittedName>
</protein>
<dbReference type="STRING" id="1817863.A2Y62_14770"/>